<keyword evidence="1" id="KW-1133">Transmembrane helix</keyword>
<dbReference type="eggNOG" id="ENOG5033AV0">
    <property type="taxonomic scope" value="Bacteria"/>
</dbReference>
<feature type="transmembrane region" description="Helical" evidence="1">
    <location>
        <begin position="60"/>
        <end position="79"/>
    </location>
</feature>
<name>A0A0A7EB08_9GAMM</name>
<dbReference type="RefSeq" id="WP_038637150.1">
    <property type="nucleotide sequence ID" value="NZ_CP009888.1"/>
</dbReference>
<protein>
    <recommendedName>
        <fullName evidence="4">DUF3325 domain-containing protein</fullName>
    </recommendedName>
</protein>
<organism evidence="2 3">
    <name type="scientific">Pseudoalteromonas piratica</name>
    <dbReference type="NCBI Taxonomy" id="1348114"/>
    <lineage>
        <taxon>Bacteria</taxon>
        <taxon>Pseudomonadati</taxon>
        <taxon>Pseudomonadota</taxon>
        <taxon>Gammaproteobacteria</taxon>
        <taxon>Alteromonadales</taxon>
        <taxon>Pseudoalteromonadaceae</taxon>
        <taxon>Pseudoalteromonas</taxon>
    </lineage>
</organism>
<feature type="transmembrane region" description="Helical" evidence="1">
    <location>
        <begin position="85"/>
        <end position="104"/>
    </location>
</feature>
<dbReference type="HOGENOM" id="CLU_2234267_0_0_6"/>
<sequence length="105" mass="11436">MSFFAIIPIWLGCLAAYLGSEKQQIIQHSINKKVANSLLLIGFLIGCLVFSLSYAFASSLLAAVVVLMLALVCHTILSVYVTRPWLFNAMIVSLLCLIAGVNYVV</sequence>
<accession>A0A0A7EB08</accession>
<dbReference type="STRING" id="1348114.OM33_00095"/>
<dbReference type="EMBL" id="CP009888">
    <property type="protein sequence ID" value="AIY63739.1"/>
    <property type="molecule type" value="Genomic_DNA"/>
</dbReference>
<evidence type="ECO:0000313" key="3">
    <source>
        <dbReference type="Proteomes" id="UP000030341"/>
    </source>
</evidence>
<keyword evidence="3" id="KW-1185">Reference proteome</keyword>
<dbReference type="KEGG" id="pseo:OM33_00095"/>
<keyword evidence="1" id="KW-0472">Membrane</keyword>
<evidence type="ECO:0000313" key="2">
    <source>
        <dbReference type="EMBL" id="AIY63739.1"/>
    </source>
</evidence>
<dbReference type="Proteomes" id="UP000030341">
    <property type="component" value="Chromosome 1"/>
</dbReference>
<dbReference type="AlphaFoldDB" id="A0A0A7EB08"/>
<proteinExistence type="predicted"/>
<gene>
    <name evidence="2" type="ORF">OM33_00095</name>
</gene>
<reference evidence="2 3" key="1">
    <citation type="submission" date="2014-11" db="EMBL/GenBank/DDBJ databases">
        <title>Complete Genome Sequence of Pseudoalteromonas sp. Strain OCN003 Isolated from Kaneohe Bay, Oahu, Hawaii.</title>
        <authorList>
            <person name="Beurmann S."/>
            <person name="Videau P."/>
            <person name="Ushijima B."/>
            <person name="Smith A.M."/>
            <person name="Aeby G.S."/>
            <person name="Callahan S.M."/>
            <person name="Belcaid M."/>
        </authorList>
    </citation>
    <scope>NUCLEOTIDE SEQUENCE [LARGE SCALE GENOMIC DNA]</scope>
    <source>
        <strain evidence="2 3">OCN003</strain>
    </source>
</reference>
<feature type="transmembrane region" description="Helical" evidence="1">
    <location>
        <begin position="34"/>
        <end position="53"/>
    </location>
</feature>
<dbReference type="OrthoDB" id="6315509at2"/>
<evidence type="ECO:0008006" key="4">
    <source>
        <dbReference type="Google" id="ProtNLM"/>
    </source>
</evidence>
<keyword evidence="1" id="KW-0812">Transmembrane</keyword>
<evidence type="ECO:0000256" key="1">
    <source>
        <dbReference type="SAM" id="Phobius"/>
    </source>
</evidence>